<organism evidence="1 2">
    <name type="scientific">Fusarium agapanthi</name>
    <dbReference type="NCBI Taxonomy" id="1803897"/>
    <lineage>
        <taxon>Eukaryota</taxon>
        <taxon>Fungi</taxon>
        <taxon>Dikarya</taxon>
        <taxon>Ascomycota</taxon>
        <taxon>Pezizomycotina</taxon>
        <taxon>Sordariomycetes</taxon>
        <taxon>Hypocreomycetidae</taxon>
        <taxon>Hypocreales</taxon>
        <taxon>Nectriaceae</taxon>
        <taxon>Fusarium</taxon>
        <taxon>Fusarium fujikuroi species complex</taxon>
    </lineage>
</organism>
<name>A0A9P5E4V2_9HYPO</name>
<gene>
    <name evidence="1" type="ORF">FAGAP_8748</name>
</gene>
<comment type="caution">
    <text evidence="1">The sequence shown here is derived from an EMBL/GenBank/DDBJ whole genome shotgun (WGS) entry which is preliminary data.</text>
</comment>
<accession>A0A9P5E4V2</accession>
<dbReference type="Proteomes" id="UP000737391">
    <property type="component" value="Unassembled WGS sequence"/>
</dbReference>
<evidence type="ECO:0008006" key="3">
    <source>
        <dbReference type="Google" id="ProtNLM"/>
    </source>
</evidence>
<dbReference type="EMBL" id="LUFC02000689">
    <property type="protein sequence ID" value="KAF4495111.1"/>
    <property type="molecule type" value="Genomic_DNA"/>
</dbReference>
<dbReference type="OrthoDB" id="5105256at2759"/>
<sequence length="270" mass="28624">MPGATTISTPSGFIPIFSSLPGSFSKKKKRQAIRGASLPPALKSKRAPKTLLKTSAKTYPKQVNCVTTVTSWIRSTVIRTATKAQFVTQAQVTTTISTTKTLTSTSWLSTPDALSTSWTTSTIPSTYVTTSTTTTFSTSTNTVVVPYYTATVYAQCVITDPDSGLSNVAGSDNTLGIIAASVPDDQGYYQAYRGSASFTPLACCSACAALPLCAMSQFNGGSEDEQKCLLLVSTHATCAFGDYTGQVFLSDEGETIPADTGSPYNKRKYY</sequence>
<protein>
    <recommendedName>
        <fullName evidence="3">Apple domain-containing protein</fullName>
    </recommendedName>
</protein>
<evidence type="ECO:0000313" key="1">
    <source>
        <dbReference type="EMBL" id="KAF4495111.1"/>
    </source>
</evidence>
<keyword evidence="2" id="KW-1185">Reference proteome</keyword>
<reference evidence="1" key="1">
    <citation type="submission" date="2020-01" db="EMBL/GenBank/DDBJ databases">
        <title>Identification and distribution of gene clusters putatively required for synthesis of sphingolipid metabolism inhibitors in phylogenetically diverse species of the filamentous fungus Fusarium.</title>
        <authorList>
            <person name="Kim H.-S."/>
            <person name="Busman M."/>
            <person name="Brown D.W."/>
            <person name="Divon H."/>
            <person name="Uhlig S."/>
            <person name="Proctor R.H."/>
        </authorList>
    </citation>
    <scope>NUCLEOTIDE SEQUENCE</scope>
    <source>
        <strain evidence="1">NRRL 31653</strain>
    </source>
</reference>
<dbReference type="AlphaFoldDB" id="A0A9P5E4V2"/>
<proteinExistence type="predicted"/>
<evidence type="ECO:0000313" key="2">
    <source>
        <dbReference type="Proteomes" id="UP000737391"/>
    </source>
</evidence>